<name>A0ACC2QAB0_9NEOP</name>
<evidence type="ECO:0000313" key="1">
    <source>
        <dbReference type="EMBL" id="KAJ8710648.1"/>
    </source>
</evidence>
<reference evidence="1" key="1">
    <citation type="submission" date="2023-03" db="EMBL/GenBank/DDBJ databases">
        <title>Chromosome-level genomes of two armyworms, Mythimna separata and Mythimna loreyi, provide insights into the biosynthesis and reception of sex pheromones.</title>
        <authorList>
            <person name="Zhao H."/>
        </authorList>
    </citation>
    <scope>NUCLEOTIDE SEQUENCE</scope>
    <source>
        <strain evidence="1">BeijingLab</strain>
    </source>
</reference>
<gene>
    <name evidence="1" type="ORF">PYW08_009163</name>
</gene>
<organism evidence="1 2">
    <name type="scientific">Mythimna loreyi</name>
    <dbReference type="NCBI Taxonomy" id="667449"/>
    <lineage>
        <taxon>Eukaryota</taxon>
        <taxon>Metazoa</taxon>
        <taxon>Ecdysozoa</taxon>
        <taxon>Arthropoda</taxon>
        <taxon>Hexapoda</taxon>
        <taxon>Insecta</taxon>
        <taxon>Pterygota</taxon>
        <taxon>Neoptera</taxon>
        <taxon>Endopterygota</taxon>
        <taxon>Lepidoptera</taxon>
        <taxon>Glossata</taxon>
        <taxon>Ditrysia</taxon>
        <taxon>Noctuoidea</taxon>
        <taxon>Noctuidae</taxon>
        <taxon>Noctuinae</taxon>
        <taxon>Hadenini</taxon>
        <taxon>Mythimna</taxon>
    </lineage>
</organism>
<sequence length="169" mass="19041">MPRQYTAQEYANMHYIYGECRGNANAAAALYRERYPNARHPDYRVFIRVHGCYSEGRLPGSGVGGTSSGRIARLDVEEAVLEEIENDSSTSTRTIARRTGIGKSTVHDILKKKINSTLTTLHACKLSNQEIMQLDCVFADKCWQKSKKTRNFLIKFCGATSQHSKEMDT</sequence>
<keyword evidence="2" id="KW-1185">Reference proteome</keyword>
<evidence type="ECO:0000313" key="2">
    <source>
        <dbReference type="Proteomes" id="UP001231649"/>
    </source>
</evidence>
<comment type="caution">
    <text evidence="1">The sequence shown here is derived from an EMBL/GenBank/DDBJ whole genome shotgun (WGS) entry which is preliminary data.</text>
</comment>
<dbReference type="EMBL" id="CM056799">
    <property type="protein sequence ID" value="KAJ8710648.1"/>
    <property type="molecule type" value="Genomic_DNA"/>
</dbReference>
<proteinExistence type="predicted"/>
<accession>A0ACC2QAB0</accession>
<protein>
    <submittedName>
        <fullName evidence="1">Uncharacterized protein</fullName>
    </submittedName>
</protein>
<dbReference type="Proteomes" id="UP001231649">
    <property type="component" value="Chromosome 23"/>
</dbReference>